<proteinExistence type="predicted"/>
<sequence length="58" mass="6707">MSELTKKELATWVILGDPYIRMIPSPLSELHARIVRALIMQEENLEKKTSIIESRVEV</sequence>
<gene>
    <name evidence="1" type="ORF">LCGC14_2306620</name>
</gene>
<protein>
    <submittedName>
        <fullName evidence="1">Uncharacterized protein</fullName>
    </submittedName>
</protein>
<reference evidence="1" key="1">
    <citation type="journal article" date="2015" name="Nature">
        <title>Complex archaea that bridge the gap between prokaryotes and eukaryotes.</title>
        <authorList>
            <person name="Spang A."/>
            <person name="Saw J.H."/>
            <person name="Jorgensen S.L."/>
            <person name="Zaremba-Niedzwiedzka K."/>
            <person name="Martijn J."/>
            <person name="Lind A.E."/>
            <person name="van Eijk R."/>
            <person name="Schleper C."/>
            <person name="Guy L."/>
            <person name="Ettema T.J."/>
        </authorList>
    </citation>
    <scope>NUCLEOTIDE SEQUENCE</scope>
</reference>
<name>A0A0F9EZA9_9ZZZZ</name>
<accession>A0A0F9EZA9</accession>
<dbReference type="AlphaFoldDB" id="A0A0F9EZA9"/>
<organism evidence="1">
    <name type="scientific">marine sediment metagenome</name>
    <dbReference type="NCBI Taxonomy" id="412755"/>
    <lineage>
        <taxon>unclassified sequences</taxon>
        <taxon>metagenomes</taxon>
        <taxon>ecological metagenomes</taxon>
    </lineage>
</organism>
<evidence type="ECO:0000313" key="1">
    <source>
        <dbReference type="EMBL" id="KKL50325.1"/>
    </source>
</evidence>
<dbReference type="EMBL" id="LAZR01032642">
    <property type="protein sequence ID" value="KKL50325.1"/>
    <property type="molecule type" value="Genomic_DNA"/>
</dbReference>
<comment type="caution">
    <text evidence="1">The sequence shown here is derived from an EMBL/GenBank/DDBJ whole genome shotgun (WGS) entry which is preliminary data.</text>
</comment>